<name>A0A3P6G0S1_BRAOL</name>
<dbReference type="AlphaFoldDB" id="A0A3P6G0S1"/>
<sequence>MDEVVITIGQCLTLELKLGSDLSTTQSLMIRGHG</sequence>
<gene>
    <name evidence="1" type="ORF">BOLC6T39790H</name>
</gene>
<protein>
    <submittedName>
        <fullName evidence="1">Uncharacterized protein</fullName>
    </submittedName>
</protein>
<proteinExistence type="predicted"/>
<evidence type="ECO:0000313" key="1">
    <source>
        <dbReference type="EMBL" id="VDD64337.1"/>
    </source>
</evidence>
<organism evidence="1">
    <name type="scientific">Brassica oleracea</name>
    <name type="common">Wild cabbage</name>
    <dbReference type="NCBI Taxonomy" id="3712"/>
    <lineage>
        <taxon>Eukaryota</taxon>
        <taxon>Viridiplantae</taxon>
        <taxon>Streptophyta</taxon>
        <taxon>Embryophyta</taxon>
        <taxon>Tracheophyta</taxon>
        <taxon>Spermatophyta</taxon>
        <taxon>Magnoliopsida</taxon>
        <taxon>eudicotyledons</taxon>
        <taxon>Gunneridae</taxon>
        <taxon>Pentapetalae</taxon>
        <taxon>rosids</taxon>
        <taxon>malvids</taxon>
        <taxon>Brassicales</taxon>
        <taxon>Brassicaceae</taxon>
        <taxon>Brassiceae</taxon>
        <taxon>Brassica</taxon>
    </lineage>
</organism>
<accession>A0A3P6G0S1</accession>
<dbReference type="EMBL" id="LR031880">
    <property type="protein sequence ID" value="VDD64337.1"/>
    <property type="molecule type" value="Genomic_DNA"/>
</dbReference>
<reference evidence="1" key="1">
    <citation type="submission" date="2018-11" db="EMBL/GenBank/DDBJ databases">
        <authorList>
            <consortium name="Genoscope - CEA"/>
            <person name="William W."/>
        </authorList>
    </citation>
    <scope>NUCLEOTIDE SEQUENCE</scope>
</reference>